<sequence length="178" mass="20115">MKKKIDVFEYTGQILNGVKSGVLITSKSDERVNSMTISWGMLGIEWGKPVFITVIREGRFTRELLEQNGEFTVNIPLDDSQKKALGFCGSKSGRDVNKLKELGLTLEEPESISVPGIKELPLTLECRIVYKQKQDINAMEKETVEKFYPQNVESSFTGSNRDVHIAYYGEIVNAYIIE</sequence>
<dbReference type="SUPFAM" id="SSF50475">
    <property type="entry name" value="FMN-binding split barrel"/>
    <property type="match status" value="1"/>
</dbReference>
<comment type="caution">
    <text evidence="3">The sequence shown here is derived from an EMBL/GenBank/DDBJ whole genome shotgun (WGS) entry which is preliminary data.</text>
</comment>
<dbReference type="Pfam" id="PF01613">
    <property type="entry name" value="Flavin_Reduct"/>
    <property type="match status" value="1"/>
</dbReference>
<reference evidence="3 4" key="1">
    <citation type="submission" date="2024-06" db="EMBL/GenBank/DDBJ databases">
        <title>Genomic Encyclopedia of Type Strains, Phase IV (KMG-IV): sequencing the most valuable type-strain genomes for metagenomic binning, comparative biology and taxonomic classification.</title>
        <authorList>
            <person name="Goeker M."/>
        </authorList>
    </citation>
    <scope>NUCLEOTIDE SEQUENCE [LARGE SCALE GENOMIC DNA]</scope>
    <source>
        <strain evidence="3 4">DSM 29492</strain>
    </source>
</reference>
<organism evidence="3 4">
    <name type="scientific">Blautia caecimuris</name>
    <dbReference type="NCBI Taxonomy" id="1796615"/>
    <lineage>
        <taxon>Bacteria</taxon>
        <taxon>Bacillati</taxon>
        <taxon>Bacillota</taxon>
        <taxon>Clostridia</taxon>
        <taxon>Lachnospirales</taxon>
        <taxon>Lachnospiraceae</taxon>
        <taxon>Blautia</taxon>
    </lineage>
</organism>
<dbReference type="PANTHER" id="PTHR43567:SF5">
    <property type="entry name" value="HYPOTHETICAL CYTOSOLIC PROTEIN"/>
    <property type="match status" value="1"/>
</dbReference>
<evidence type="ECO:0000313" key="3">
    <source>
        <dbReference type="EMBL" id="MET3750690.1"/>
    </source>
</evidence>
<dbReference type="EMBL" id="JBEPMJ010000013">
    <property type="protein sequence ID" value="MET3750690.1"/>
    <property type="molecule type" value="Genomic_DNA"/>
</dbReference>
<dbReference type="InterPro" id="IPR052174">
    <property type="entry name" value="Flavoredoxin"/>
</dbReference>
<evidence type="ECO:0000259" key="2">
    <source>
        <dbReference type="Pfam" id="PF01613"/>
    </source>
</evidence>
<protein>
    <submittedName>
        <fullName evidence="3">Flavin reductase (DIM6/NTAB) family NADH-FMN oxidoreductase RutF</fullName>
    </submittedName>
</protein>
<dbReference type="Gene3D" id="2.30.110.10">
    <property type="entry name" value="Electron Transport, Fmn-binding Protein, Chain A"/>
    <property type="match status" value="1"/>
</dbReference>
<keyword evidence="4" id="KW-1185">Reference proteome</keyword>
<evidence type="ECO:0000256" key="1">
    <source>
        <dbReference type="ARBA" id="ARBA00038054"/>
    </source>
</evidence>
<name>A0ABV2M2K5_9FIRM</name>
<dbReference type="InterPro" id="IPR002563">
    <property type="entry name" value="Flavin_Rdtase-like_dom"/>
</dbReference>
<comment type="similarity">
    <text evidence="1">Belongs to the flavoredoxin family.</text>
</comment>
<dbReference type="RefSeq" id="WP_147600137.1">
    <property type="nucleotide sequence ID" value="NZ_BAABXP010000001.1"/>
</dbReference>
<evidence type="ECO:0000313" key="4">
    <source>
        <dbReference type="Proteomes" id="UP001549106"/>
    </source>
</evidence>
<accession>A0ABV2M2K5</accession>
<dbReference type="Proteomes" id="UP001549106">
    <property type="component" value="Unassembled WGS sequence"/>
</dbReference>
<proteinExistence type="inferred from homology"/>
<gene>
    <name evidence="3" type="ORF">ABID24_001943</name>
</gene>
<dbReference type="PANTHER" id="PTHR43567">
    <property type="entry name" value="FLAVOREDOXIN-RELATED-RELATED"/>
    <property type="match status" value="1"/>
</dbReference>
<dbReference type="InterPro" id="IPR012349">
    <property type="entry name" value="Split_barrel_FMN-bd"/>
</dbReference>
<feature type="domain" description="Flavin reductase like" evidence="2">
    <location>
        <begin position="22"/>
        <end position="133"/>
    </location>
</feature>